<evidence type="ECO:0000256" key="1">
    <source>
        <dbReference type="ARBA" id="ARBA00022729"/>
    </source>
</evidence>
<comment type="caution">
    <text evidence="2">The sequence shown here is derived from an EMBL/GenBank/DDBJ whole genome shotgun (WGS) entry which is preliminary data.</text>
</comment>
<name>A0A8S9G496_BRACR</name>
<evidence type="ECO:0000313" key="2">
    <source>
        <dbReference type="EMBL" id="KAF2540853.1"/>
    </source>
</evidence>
<accession>A0A8S9G496</accession>
<evidence type="ECO:0000313" key="3">
    <source>
        <dbReference type="Proteomes" id="UP000712281"/>
    </source>
</evidence>
<dbReference type="GO" id="GO:0016298">
    <property type="term" value="F:lipase activity"/>
    <property type="evidence" value="ECO:0007669"/>
    <property type="project" value="TreeGrafter"/>
</dbReference>
<dbReference type="InterPro" id="IPR044552">
    <property type="entry name" value="GLIP1-5/GLL25"/>
</dbReference>
<dbReference type="InterPro" id="IPR036514">
    <property type="entry name" value="SGNH_hydro_sf"/>
</dbReference>
<sequence length="92" mass="10244">MSYVCEAYIMHVSIVSTGFKEVKKACCGSGPFWGSRTCGYQEGMSRGYELCDNVSDYMFFDGSHTTEKANQQTAELMWDGPSDLVGPYNLKT</sequence>
<protein>
    <submittedName>
        <fullName evidence="2">Uncharacterized protein</fullName>
    </submittedName>
</protein>
<dbReference type="PANTHER" id="PTHR45966">
    <property type="entry name" value="GDSL-LIKE LIPASE/ACYLHYDROLASE"/>
    <property type="match status" value="1"/>
</dbReference>
<dbReference type="PANTHER" id="PTHR45966:SF1">
    <property type="entry name" value="GDSL ESTERASE_LIPASE 1-RELATED"/>
    <property type="match status" value="1"/>
</dbReference>
<keyword evidence="1" id="KW-0732">Signal</keyword>
<gene>
    <name evidence="2" type="ORF">F2Q68_00032757</name>
</gene>
<dbReference type="Gene3D" id="3.40.50.1110">
    <property type="entry name" value="SGNH hydrolase"/>
    <property type="match status" value="1"/>
</dbReference>
<dbReference type="Proteomes" id="UP000712281">
    <property type="component" value="Unassembled WGS sequence"/>
</dbReference>
<dbReference type="AlphaFoldDB" id="A0A8S9G496"/>
<proteinExistence type="predicted"/>
<organism evidence="2 3">
    <name type="scientific">Brassica cretica</name>
    <name type="common">Mustard</name>
    <dbReference type="NCBI Taxonomy" id="69181"/>
    <lineage>
        <taxon>Eukaryota</taxon>
        <taxon>Viridiplantae</taxon>
        <taxon>Streptophyta</taxon>
        <taxon>Embryophyta</taxon>
        <taxon>Tracheophyta</taxon>
        <taxon>Spermatophyta</taxon>
        <taxon>Magnoliopsida</taxon>
        <taxon>eudicotyledons</taxon>
        <taxon>Gunneridae</taxon>
        <taxon>Pentapetalae</taxon>
        <taxon>rosids</taxon>
        <taxon>malvids</taxon>
        <taxon>Brassicales</taxon>
        <taxon>Brassicaceae</taxon>
        <taxon>Brassiceae</taxon>
        <taxon>Brassica</taxon>
    </lineage>
</organism>
<dbReference type="EMBL" id="QGKW02002005">
    <property type="protein sequence ID" value="KAF2540853.1"/>
    <property type="molecule type" value="Genomic_DNA"/>
</dbReference>
<reference evidence="2" key="1">
    <citation type="submission" date="2019-12" db="EMBL/GenBank/DDBJ databases">
        <title>Genome sequencing and annotation of Brassica cretica.</title>
        <authorList>
            <person name="Studholme D.J."/>
            <person name="Sarris P.F."/>
        </authorList>
    </citation>
    <scope>NUCLEOTIDE SEQUENCE</scope>
    <source>
        <strain evidence="2">PFS-001/15</strain>
        <tissue evidence="2">Leaf</tissue>
    </source>
</reference>